<dbReference type="Gene3D" id="3.40.50.300">
    <property type="entry name" value="P-loop containing nucleotide triphosphate hydrolases"/>
    <property type="match status" value="1"/>
</dbReference>
<feature type="compositionally biased region" description="Basic and acidic residues" evidence="1">
    <location>
        <begin position="39"/>
        <end position="52"/>
    </location>
</feature>
<organism evidence="2 3">
    <name type="scientific">Vibrio anguillarum</name>
    <name type="common">Listonella anguillarum</name>
    <dbReference type="NCBI Taxonomy" id="55601"/>
    <lineage>
        <taxon>Bacteria</taxon>
        <taxon>Pseudomonadati</taxon>
        <taxon>Pseudomonadota</taxon>
        <taxon>Gammaproteobacteria</taxon>
        <taxon>Vibrionales</taxon>
        <taxon>Vibrionaceae</taxon>
        <taxon>Vibrio</taxon>
    </lineage>
</organism>
<comment type="caution">
    <text evidence="2">The sequence shown here is derived from an EMBL/GenBank/DDBJ whole genome shotgun (WGS) entry which is preliminary data.</text>
</comment>
<feature type="compositionally biased region" description="Low complexity" evidence="1">
    <location>
        <begin position="93"/>
        <end position="102"/>
    </location>
</feature>
<feature type="region of interest" description="Disordered" evidence="1">
    <location>
        <begin position="39"/>
        <end position="112"/>
    </location>
</feature>
<feature type="compositionally biased region" description="Acidic residues" evidence="1">
    <location>
        <begin position="53"/>
        <end position="86"/>
    </location>
</feature>
<dbReference type="InterPro" id="IPR027417">
    <property type="entry name" value="P-loop_NTPase"/>
</dbReference>
<protein>
    <submittedName>
        <fullName evidence="2">DEAD/DEAH box helicase</fullName>
    </submittedName>
</protein>
<keyword evidence="3" id="KW-1185">Reference proteome</keyword>
<keyword evidence="2" id="KW-0067">ATP-binding</keyword>
<keyword evidence="2" id="KW-0347">Helicase</keyword>
<name>A0ABR9ZF46_VIBAN</name>
<gene>
    <name evidence="2" type="ORF">EAY46_28415</name>
</gene>
<feature type="non-terminal residue" evidence="2">
    <location>
        <position position="1"/>
    </location>
</feature>
<evidence type="ECO:0000256" key="1">
    <source>
        <dbReference type="SAM" id="MobiDB-lite"/>
    </source>
</evidence>
<dbReference type="EMBL" id="RDPI01001219">
    <property type="protein sequence ID" value="MBF4376902.1"/>
    <property type="molecule type" value="Genomic_DNA"/>
</dbReference>
<reference evidence="2 3" key="1">
    <citation type="journal article" date="2021" name="PeerJ">
        <title>Analysis of 44 Vibrio anguillarum genomes reveals high genetic diversity.</title>
        <authorList>
            <person name="Hansen M.J."/>
            <person name="Dalsgaard I."/>
        </authorList>
    </citation>
    <scope>NUCLEOTIDE SEQUENCE [LARGE SCALE GENOMIC DNA]</scope>
    <source>
        <strain evidence="2 3">040915-1/1B</strain>
    </source>
</reference>
<sequence length="136" mass="15609">KFKQIIGRGTRIDDRYGKLWFTILDFKKATELFADERFDGVPERVKETKPEDFETDEGLDEIIDGEDELEPDDPFEGEDIDPESIQEPEAPYDSGSSPSDGSNADDDWQDENRVRKFHVNGVTVKAIAERVQYYDA</sequence>
<keyword evidence="2" id="KW-0378">Hydrolase</keyword>
<accession>A0ABR9ZF46</accession>
<dbReference type="Proteomes" id="UP000726136">
    <property type="component" value="Unassembled WGS sequence"/>
</dbReference>
<dbReference type="GO" id="GO:0004386">
    <property type="term" value="F:helicase activity"/>
    <property type="evidence" value="ECO:0007669"/>
    <property type="project" value="UniProtKB-KW"/>
</dbReference>
<evidence type="ECO:0000313" key="3">
    <source>
        <dbReference type="Proteomes" id="UP000726136"/>
    </source>
</evidence>
<evidence type="ECO:0000313" key="2">
    <source>
        <dbReference type="EMBL" id="MBF4376902.1"/>
    </source>
</evidence>
<keyword evidence="2" id="KW-0547">Nucleotide-binding</keyword>
<proteinExistence type="predicted"/>
<feature type="non-terminal residue" evidence="2">
    <location>
        <position position="136"/>
    </location>
</feature>